<protein>
    <submittedName>
        <fullName evidence="4">GNAT family N-acetyltransferase</fullName>
    </submittedName>
</protein>
<organism evidence="4 5">
    <name type="scientific">Streptomyces lavenduligriseus</name>
    <dbReference type="NCBI Taxonomy" id="67315"/>
    <lineage>
        <taxon>Bacteria</taxon>
        <taxon>Bacillati</taxon>
        <taxon>Actinomycetota</taxon>
        <taxon>Actinomycetes</taxon>
        <taxon>Kitasatosporales</taxon>
        <taxon>Streptomycetaceae</taxon>
        <taxon>Streptomyces</taxon>
    </lineage>
</organism>
<evidence type="ECO:0000259" key="3">
    <source>
        <dbReference type="PROSITE" id="PS51186"/>
    </source>
</evidence>
<gene>
    <name evidence="4" type="ORF">M4438_35430</name>
</gene>
<dbReference type="EMBL" id="JAMCCK010000072">
    <property type="protein sequence ID" value="MCL3998735.1"/>
    <property type="molecule type" value="Genomic_DNA"/>
</dbReference>
<evidence type="ECO:0000256" key="2">
    <source>
        <dbReference type="ARBA" id="ARBA00023315"/>
    </source>
</evidence>
<sequence>MTAHAHTPHGAGPCTIEPAPYDDAAVRQLLAEFQAAQMALYGFADDPSATPPDDYTAPDGLFLLARTTSREPAGCGGWRRLDERTAEIKRMYLRPAFRGLSLGRSILRLLEDDARAQGFHVAQLETGVGNRAALALYHREGYHPIPSYGPGRDPSINRALRKQL</sequence>
<dbReference type="Proteomes" id="UP001202052">
    <property type="component" value="Unassembled WGS sequence"/>
</dbReference>
<dbReference type="Pfam" id="PF00583">
    <property type="entry name" value="Acetyltransf_1"/>
    <property type="match status" value="1"/>
</dbReference>
<reference evidence="4 5" key="1">
    <citation type="submission" date="2022-05" db="EMBL/GenBank/DDBJ databases">
        <title>Genome Resource of Streptomyces lavenduligriseus GA1-1, a Strain with Broad-Spectrum Antifungal Activity against Phytopathogenic Fungi.</title>
        <authorList>
            <person name="Qi D."/>
        </authorList>
    </citation>
    <scope>NUCLEOTIDE SEQUENCE [LARGE SCALE GENOMIC DNA]</scope>
    <source>
        <strain evidence="4 5">GA1-1</strain>
    </source>
</reference>
<keyword evidence="1" id="KW-0808">Transferase</keyword>
<dbReference type="PROSITE" id="PS51186">
    <property type="entry name" value="GNAT"/>
    <property type="match status" value="1"/>
</dbReference>
<keyword evidence="5" id="KW-1185">Reference proteome</keyword>
<evidence type="ECO:0000256" key="1">
    <source>
        <dbReference type="ARBA" id="ARBA00022679"/>
    </source>
</evidence>
<dbReference type="CDD" id="cd04301">
    <property type="entry name" value="NAT_SF"/>
    <property type="match status" value="1"/>
</dbReference>
<dbReference type="InterPro" id="IPR000182">
    <property type="entry name" value="GNAT_dom"/>
</dbReference>
<feature type="domain" description="N-acetyltransferase" evidence="3">
    <location>
        <begin position="14"/>
        <end position="164"/>
    </location>
</feature>
<evidence type="ECO:0000313" key="4">
    <source>
        <dbReference type="EMBL" id="MCL3998735.1"/>
    </source>
</evidence>
<accession>A0ABT0P4T8</accession>
<comment type="caution">
    <text evidence="4">The sequence shown here is derived from an EMBL/GenBank/DDBJ whole genome shotgun (WGS) entry which is preliminary data.</text>
</comment>
<dbReference type="SUPFAM" id="SSF55729">
    <property type="entry name" value="Acyl-CoA N-acyltransferases (Nat)"/>
    <property type="match status" value="1"/>
</dbReference>
<dbReference type="RefSeq" id="WP_249493308.1">
    <property type="nucleotide sequence ID" value="NZ_JAMCCK010000072.1"/>
</dbReference>
<dbReference type="PANTHER" id="PTHR43877">
    <property type="entry name" value="AMINOALKYLPHOSPHONATE N-ACETYLTRANSFERASE-RELATED-RELATED"/>
    <property type="match status" value="1"/>
</dbReference>
<dbReference type="Gene3D" id="3.40.630.30">
    <property type="match status" value="1"/>
</dbReference>
<dbReference type="InterPro" id="IPR016181">
    <property type="entry name" value="Acyl_CoA_acyltransferase"/>
</dbReference>
<keyword evidence="2" id="KW-0012">Acyltransferase</keyword>
<evidence type="ECO:0000313" key="5">
    <source>
        <dbReference type="Proteomes" id="UP001202052"/>
    </source>
</evidence>
<dbReference type="PANTHER" id="PTHR43877:SF2">
    <property type="entry name" value="AMINOALKYLPHOSPHONATE N-ACETYLTRANSFERASE-RELATED"/>
    <property type="match status" value="1"/>
</dbReference>
<name>A0ABT0P4T8_9ACTN</name>
<proteinExistence type="predicted"/>
<dbReference type="InterPro" id="IPR050832">
    <property type="entry name" value="Bact_Acetyltransf"/>
</dbReference>